<dbReference type="eggNOG" id="COG1462">
    <property type="taxonomic scope" value="Bacteria"/>
</dbReference>
<keyword evidence="8" id="KW-1185">Reference proteome</keyword>
<evidence type="ECO:0000313" key="7">
    <source>
        <dbReference type="EMBL" id="EEV18308.1"/>
    </source>
</evidence>
<dbReference type="Pfam" id="PF03783">
    <property type="entry name" value="CsgG"/>
    <property type="match status" value="1"/>
</dbReference>
<dbReference type="Proteomes" id="UP000005709">
    <property type="component" value="Unassembled WGS sequence"/>
</dbReference>
<evidence type="ECO:0000256" key="4">
    <source>
        <dbReference type="ARBA" id="ARBA00023139"/>
    </source>
</evidence>
<dbReference type="PANTHER" id="PTHR41164">
    <property type="entry name" value="CURLI PRODUCTION ASSEMBLY/TRANSPORT COMPONENT CSGG"/>
    <property type="match status" value="1"/>
</dbReference>
<dbReference type="GO" id="GO:0030288">
    <property type="term" value="C:outer membrane-bounded periplasmic space"/>
    <property type="evidence" value="ECO:0007669"/>
    <property type="project" value="InterPro"/>
</dbReference>
<dbReference type="OrthoDB" id="9793163at2"/>
<evidence type="ECO:0000313" key="8">
    <source>
        <dbReference type="Proteomes" id="UP000005709"/>
    </source>
</evidence>
<feature type="signal peptide" evidence="6">
    <location>
        <begin position="1"/>
        <end position="24"/>
    </location>
</feature>
<reference evidence="7 8" key="1">
    <citation type="submission" date="2009-07" db="EMBL/GenBank/DDBJ databases">
        <authorList>
            <person name="Madupu R."/>
            <person name="Sebastian Y."/>
            <person name="Durkin A.S."/>
            <person name="Torralba M."/>
            <person name="Methe B."/>
            <person name="Sutton G.G."/>
            <person name="Strausberg R.L."/>
            <person name="Nelson K.E."/>
        </authorList>
    </citation>
    <scope>NUCLEOTIDE SEQUENCE [LARGE SCALE GENOMIC DNA]</scope>
    <source>
        <strain evidence="7 8">RM3268</strain>
    </source>
</reference>
<evidence type="ECO:0000256" key="3">
    <source>
        <dbReference type="ARBA" id="ARBA00023136"/>
    </source>
</evidence>
<keyword evidence="1" id="KW-1003">Cell membrane</keyword>
<evidence type="ECO:0000256" key="5">
    <source>
        <dbReference type="ARBA" id="ARBA00023288"/>
    </source>
</evidence>
<organism evidence="7 8">
    <name type="scientific">Campylobacter gracilis RM3268</name>
    <dbReference type="NCBI Taxonomy" id="553220"/>
    <lineage>
        <taxon>Bacteria</taxon>
        <taxon>Pseudomonadati</taxon>
        <taxon>Campylobacterota</taxon>
        <taxon>Epsilonproteobacteria</taxon>
        <taxon>Campylobacterales</taxon>
        <taxon>Campylobacteraceae</taxon>
        <taxon>Campylobacter</taxon>
    </lineage>
</organism>
<evidence type="ECO:0000256" key="1">
    <source>
        <dbReference type="ARBA" id="ARBA00022475"/>
    </source>
</evidence>
<protein>
    <submittedName>
        <fullName evidence="7">Curli production assembly/transport component CsgG</fullName>
    </submittedName>
</protein>
<gene>
    <name evidence="7" type="ORF">CAMGR0001_1065</name>
</gene>
<proteinExistence type="predicted"/>
<dbReference type="EMBL" id="ACYG01000019">
    <property type="protein sequence ID" value="EEV18308.1"/>
    <property type="molecule type" value="Genomic_DNA"/>
</dbReference>
<dbReference type="PANTHER" id="PTHR41164:SF1">
    <property type="entry name" value="CURLI PRODUCTION ASSEMBLY_TRANSPORT COMPONENT CSGG"/>
    <property type="match status" value="1"/>
</dbReference>
<dbReference type="STRING" id="824.CGRAC_1050"/>
<feature type="chain" id="PRO_5002989956" evidence="6">
    <location>
        <begin position="25"/>
        <end position="225"/>
    </location>
</feature>
<dbReference type="AlphaFoldDB" id="C8PGS0"/>
<dbReference type="SUPFAM" id="SSF52964">
    <property type="entry name" value="TolB, N-terminal domain"/>
    <property type="match status" value="1"/>
</dbReference>
<keyword evidence="5" id="KW-0449">Lipoprotein</keyword>
<evidence type="ECO:0000256" key="2">
    <source>
        <dbReference type="ARBA" id="ARBA00022729"/>
    </source>
</evidence>
<name>C8PGS0_9BACT</name>
<keyword evidence="3" id="KW-0472">Membrane</keyword>
<accession>C8PGS0</accession>
<keyword evidence="4" id="KW-0564">Palmitate</keyword>
<keyword evidence="2 6" id="KW-0732">Signal</keyword>
<dbReference type="PROSITE" id="PS51257">
    <property type="entry name" value="PROKAR_LIPOPROTEIN"/>
    <property type="match status" value="1"/>
</dbReference>
<comment type="caution">
    <text evidence="7">The sequence shown here is derived from an EMBL/GenBank/DDBJ whole genome shotgun (WGS) entry which is preliminary data.</text>
</comment>
<sequence>MNFKKTISVAVIAASVLALFSGCAKESSRVVQTPTVASLNTNYSGERIAVSVGRFNNQSSYNNGVFSDGEDRLGNQAQTILISSLQQTGRFSVLDRTNMRAIKEESAISKSAQNLKGARYVITGDVTEFGRKTTGDHQLFGILGKGKTQTAYSKVNLNIVDVRTSEVVFSTQGAGEYELSNREVLGFGGTAGYDSTLNGKVLSLAIIEAVNNLVNGLENGAFKVR</sequence>
<evidence type="ECO:0000256" key="6">
    <source>
        <dbReference type="SAM" id="SignalP"/>
    </source>
</evidence>
<dbReference type="Gene3D" id="3.40.50.10610">
    <property type="entry name" value="ABC-type transport auxiliary lipoprotein component"/>
    <property type="match status" value="1"/>
</dbReference>
<dbReference type="InterPro" id="IPR005534">
    <property type="entry name" value="Curli_assmbl/transp-comp_CsgG"/>
</dbReference>
<dbReference type="RefSeq" id="WP_005870708.1">
    <property type="nucleotide sequence ID" value="NZ_ACYG01000019.1"/>
</dbReference>